<sequence>MVVTIPKERVDMADIHGKPVRRVKVSKQRQISIPRDFYDALDLDDEAIVEYTGKEIVIRPAVFEDVDFSEDILKDLVKQGYSGDELIEEFSRIKSKIPKAMDYMKREAMEQPIVAESLDDYLDALEDGEENE</sequence>
<name>A0ABS4IH96_9BACI</name>
<comment type="caution">
    <text evidence="2">The sequence shown here is derived from an EMBL/GenBank/DDBJ whole genome shotgun (WGS) entry which is preliminary data.</text>
</comment>
<dbReference type="InterPro" id="IPR007159">
    <property type="entry name" value="SpoVT-AbrB_dom"/>
</dbReference>
<reference evidence="2 3" key="1">
    <citation type="submission" date="2021-03" db="EMBL/GenBank/DDBJ databases">
        <title>Genomic Encyclopedia of Type Strains, Phase IV (KMG-IV): sequencing the most valuable type-strain genomes for metagenomic binning, comparative biology and taxonomic classification.</title>
        <authorList>
            <person name="Goeker M."/>
        </authorList>
    </citation>
    <scope>NUCLEOTIDE SEQUENCE [LARGE SCALE GENOMIC DNA]</scope>
    <source>
        <strain evidence="2 3">DSM 25609</strain>
    </source>
</reference>
<keyword evidence="2" id="KW-0238">DNA-binding</keyword>
<evidence type="ECO:0000313" key="2">
    <source>
        <dbReference type="EMBL" id="MBP1970324.1"/>
    </source>
</evidence>
<dbReference type="SUPFAM" id="SSF89447">
    <property type="entry name" value="AbrB/MazE/MraZ-like"/>
    <property type="match status" value="1"/>
</dbReference>
<dbReference type="Proteomes" id="UP001519345">
    <property type="component" value="Unassembled WGS sequence"/>
</dbReference>
<evidence type="ECO:0000259" key="1">
    <source>
        <dbReference type="SMART" id="SM00966"/>
    </source>
</evidence>
<dbReference type="InterPro" id="IPR037914">
    <property type="entry name" value="SpoVT-AbrB_sf"/>
</dbReference>
<dbReference type="GO" id="GO:0003677">
    <property type="term" value="F:DNA binding"/>
    <property type="evidence" value="ECO:0007669"/>
    <property type="project" value="UniProtKB-KW"/>
</dbReference>
<proteinExistence type="predicted"/>
<gene>
    <name evidence="2" type="ORF">J2Z83_002442</name>
</gene>
<protein>
    <submittedName>
        <fullName evidence="2">Bifunctional DNA-binding transcriptional regulator/antitoxin component of YhaV-PrlF toxin-antitoxin module</fullName>
    </submittedName>
</protein>
<feature type="domain" description="SpoVT-AbrB" evidence="1">
    <location>
        <begin position="23"/>
        <end position="66"/>
    </location>
</feature>
<evidence type="ECO:0000313" key="3">
    <source>
        <dbReference type="Proteomes" id="UP001519345"/>
    </source>
</evidence>
<dbReference type="EMBL" id="JAGGKX010000012">
    <property type="protein sequence ID" value="MBP1970324.1"/>
    <property type="molecule type" value="Genomic_DNA"/>
</dbReference>
<accession>A0ABS4IH96</accession>
<organism evidence="2 3">
    <name type="scientific">Virgibacillus natechei</name>
    <dbReference type="NCBI Taxonomy" id="1216297"/>
    <lineage>
        <taxon>Bacteria</taxon>
        <taxon>Bacillati</taxon>
        <taxon>Bacillota</taxon>
        <taxon>Bacilli</taxon>
        <taxon>Bacillales</taxon>
        <taxon>Bacillaceae</taxon>
        <taxon>Virgibacillus</taxon>
    </lineage>
</organism>
<dbReference type="SMART" id="SM00966">
    <property type="entry name" value="SpoVT_AbrB"/>
    <property type="match status" value="1"/>
</dbReference>
<dbReference type="RefSeq" id="WP_209463461.1">
    <property type="nucleotide sequence ID" value="NZ_CP110224.1"/>
</dbReference>
<keyword evidence="3" id="KW-1185">Reference proteome</keyword>